<dbReference type="SUPFAM" id="SSF158997">
    <property type="entry name" value="Trm112p-like"/>
    <property type="match status" value="1"/>
</dbReference>
<dbReference type="InterPro" id="IPR005651">
    <property type="entry name" value="Trm112-like"/>
</dbReference>
<dbReference type="PANTHER" id="PTHR33505:SF4">
    <property type="entry name" value="PROTEIN PREY, MITOCHONDRIAL"/>
    <property type="match status" value="1"/>
</dbReference>
<gene>
    <name evidence="4" type="ORF">PM001_LOCUS26319</name>
    <name evidence="3" type="ORF">PM001_LOCUS631</name>
</gene>
<dbReference type="PANTHER" id="PTHR33505">
    <property type="entry name" value="ZGC:162634"/>
    <property type="match status" value="1"/>
</dbReference>
<proteinExistence type="inferred from homology"/>
<accession>A0AAV1SZH4</accession>
<protein>
    <recommendedName>
        <fullName evidence="2">Protein preY, mitochondrial</fullName>
    </recommendedName>
</protein>
<evidence type="ECO:0000256" key="2">
    <source>
        <dbReference type="ARBA" id="ARBA00040939"/>
    </source>
</evidence>
<sequence length="117" mass="13227">MKSVGRLTSRVRLLVAQVSRRDGPKGTLLLTRRMIATVSRFDQPASLVDESAMDHLVCPISKYPLRYDTERGSLVCDQISVEYPIWYGVPVLVPSEGRIVEVLTSGEYNHDHEEKLK</sequence>
<evidence type="ECO:0000313" key="4">
    <source>
        <dbReference type="EMBL" id="CAK7941169.1"/>
    </source>
</evidence>
<comment type="similarity">
    <text evidence="1">Belongs to the PREY family.</text>
</comment>
<evidence type="ECO:0000256" key="1">
    <source>
        <dbReference type="ARBA" id="ARBA00038479"/>
    </source>
</evidence>
<dbReference type="EMBL" id="CAKLBY020000003">
    <property type="protein sequence ID" value="CAK7893583.1"/>
    <property type="molecule type" value="Genomic_DNA"/>
</dbReference>
<dbReference type="EMBL" id="CAKLBY020000264">
    <property type="protein sequence ID" value="CAK7941169.1"/>
    <property type="molecule type" value="Genomic_DNA"/>
</dbReference>
<comment type="caution">
    <text evidence="3">The sequence shown here is derived from an EMBL/GenBank/DDBJ whole genome shotgun (WGS) entry which is preliminary data.</text>
</comment>
<dbReference type="Pfam" id="PF03966">
    <property type="entry name" value="Trm112p"/>
    <property type="match status" value="1"/>
</dbReference>
<evidence type="ECO:0000313" key="5">
    <source>
        <dbReference type="Proteomes" id="UP001162060"/>
    </source>
</evidence>
<dbReference type="Proteomes" id="UP001162060">
    <property type="component" value="Unassembled WGS sequence"/>
</dbReference>
<organism evidence="3 5">
    <name type="scientific">Peronospora matthiolae</name>
    <dbReference type="NCBI Taxonomy" id="2874970"/>
    <lineage>
        <taxon>Eukaryota</taxon>
        <taxon>Sar</taxon>
        <taxon>Stramenopiles</taxon>
        <taxon>Oomycota</taxon>
        <taxon>Peronosporomycetes</taxon>
        <taxon>Peronosporales</taxon>
        <taxon>Peronosporaceae</taxon>
        <taxon>Peronospora</taxon>
    </lineage>
</organism>
<reference evidence="3" key="1">
    <citation type="submission" date="2024-01" db="EMBL/GenBank/DDBJ databases">
        <authorList>
            <person name="Webb A."/>
        </authorList>
    </citation>
    <scope>NUCLEOTIDE SEQUENCE</scope>
    <source>
        <strain evidence="3">Pm1</strain>
    </source>
</reference>
<dbReference type="Gene3D" id="2.20.25.10">
    <property type="match status" value="1"/>
</dbReference>
<evidence type="ECO:0000313" key="3">
    <source>
        <dbReference type="EMBL" id="CAK7893583.1"/>
    </source>
</evidence>
<dbReference type="AlphaFoldDB" id="A0AAV1SZH4"/>
<name>A0AAV1SZH4_9STRA</name>